<dbReference type="AlphaFoldDB" id="A0A5Q2QC55"/>
<dbReference type="EMBL" id="CP045871">
    <property type="protein sequence ID" value="QGG79862.1"/>
    <property type="molecule type" value="Genomic_DNA"/>
</dbReference>
<keyword evidence="7" id="KW-1185">Reference proteome</keyword>
<dbReference type="GO" id="GO:0003700">
    <property type="term" value="F:DNA-binding transcription factor activity"/>
    <property type="evidence" value="ECO:0007669"/>
    <property type="project" value="TreeGrafter"/>
</dbReference>
<dbReference type="CDD" id="cd00093">
    <property type="entry name" value="HTH_XRE"/>
    <property type="match status" value="1"/>
</dbReference>
<reference evidence="6 7" key="1">
    <citation type="submission" date="2019-11" db="EMBL/GenBank/DDBJ databases">
        <authorList>
            <person name="Khan S.A."/>
            <person name="Jeon C.O."/>
            <person name="Chun B.H."/>
        </authorList>
    </citation>
    <scope>NUCLEOTIDE SEQUENCE [LARGE SCALE GENOMIC DNA]</scope>
    <source>
        <strain evidence="6 7">IMCC 1097</strain>
    </source>
</reference>
<keyword evidence="3" id="KW-0238">DNA-binding</keyword>
<dbReference type="InterPro" id="IPR026281">
    <property type="entry name" value="HTH_RamB"/>
</dbReference>
<dbReference type="PIRSF" id="PIRSF019251">
    <property type="entry name" value="Rv0465c"/>
    <property type="match status" value="1"/>
</dbReference>
<dbReference type="InterPro" id="IPR050807">
    <property type="entry name" value="TransReg_Diox_bact_type"/>
</dbReference>
<dbReference type="PANTHER" id="PTHR46797">
    <property type="entry name" value="HTH-TYPE TRANSCRIPTIONAL REGULATOR"/>
    <property type="match status" value="1"/>
</dbReference>
<accession>A0A5Q2QC55</accession>
<dbReference type="InterPro" id="IPR001387">
    <property type="entry name" value="Cro/C1-type_HTH"/>
</dbReference>
<dbReference type="GO" id="GO:0005829">
    <property type="term" value="C:cytosol"/>
    <property type="evidence" value="ECO:0007669"/>
    <property type="project" value="TreeGrafter"/>
</dbReference>
<dbReference type="InterPro" id="IPR010982">
    <property type="entry name" value="Lambda_DNA-bd_dom_sf"/>
</dbReference>
<proteinExistence type="inferred from homology"/>
<name>A0A5Q2QC55_9GAMM</name>
<protein>
    <submittedName>
        <fullName evidence="6">ImmA/IrrE family metallo-endopeptidase</fullName>
    </submittedName>
</protein>
<keyword evidence="2" id="KW-0805">Transcription regulation</keyword>
<evidence type="ECO:0000256" key="4">
    <source>
        <dbReference type="ARBA" id="ARBA00023163"/>
    </source>
</evidence>
<gene>
    <name evidence="6" type="ORF">GH975_04435</name>
</gene>
<dbReference type="GO" id="GO:0003677">
    <property type="term" value="F:DNA binding"/>
    <property type="evidence" value="ECO:0007669"/>
    <property type="project" value="UniProtKB-KW"/>
</dbReference>
<evidence type="ECO:0000313" key="7">
    <source>
        <dbReference type="Proteomes" id="UP000388235"/>
    </source>
</evidence>
<feature type="domain" description="HTH cro/C1-type" evidence="5">
    <location>
        <begin position="12"/>
        <end position="66"/>
    </location>
</feature>
<dbReference type="PANTHER" id="PTHR46797:SF23">
    <property type="entry name" value="HTH-TYPE TRANSCRIPTIONAL REGULATOR SUTR"/>
    <property type="match status" value="1"/>
</dbReference>
<dbReference type="Pfam" id="PF09856">
    <property type="entry name" value="ScfRs"/>
    <property type="match status" value="1"/>
</dbReference>
<dbReference type="InterPro" id="IPR010359">
    <property type="entry name" value="IrrE_HExxH"/>
</dbReference>
<comment type="similarity">
    <text evidence="1">Belongs to the short-chain fatty acyl-CoA assimilation regulator (ScfR) family.</text>
</comment>
<dbReference type="OrthoDB" id="1123084at2"/>
<dbReference type="Pfam" id="PF01381">
    <property type="entry name" value="HTH_3"/>
    <property type="match status" value="1"/>
</dbReference>
<evidence type="ECO:0000259" key="5">
    <source>
        <dbReference type="PROSITE" id="PS50943"/>
    </source>
</evidence>
<evidence type="ECO:0000256" key="3">
    <source>
        <dbReference type="ARBA" id="ARBA00023125"/>
    </source>
</evidence>
<evidence type="ECO:0000313" key="6">
    <source>
        <dbReference type="EMBL" id="QGG79862.1"/>
    </source>
</evidence>
<sequence>MQMMQKFAGHDIRQARQLIGLTQRALAAKLDISAAYLNQIESNQRPLSAAVGERLRQKLGLDLNSSPDPLVEHWIAQGLPADARMRAAQALQICPEIGDWLQRQMLPAAVPHSEDAYAEIGDWFYLQDNHIESLDRAAEGVFRDAGFRITELDRDLEAYLRRFGVQVDLVDDPALARGYDSTAKRVQLGRWLTPAQRAFQLAQQLLWLQFSDRVEDIVKAANLTSPAADPVLRIGLANYFAGALVMPYQDFLQAARDERYDLERLQRLFQCSFESVCHRLSTLQRPGNKGIPFYFVRVDAAGQIMKRQSPAGFHFARQGGACPLWNVHEALSRPDQILVQRVRTPDERQLLCLAQAVIKPGPRHGDPARRFAVGIGCELRFAPDIVYADGLDLTGVSGVTDIGPGCRHCLRPNCAQRAFAPLGKAVHADIHQRARVPLRWG</sequence>
<dbReference type="Pfam" id="PF06114">
    <property type="entry name" value="Peptidase_M78"/>
    <property type="match status" value="1"/>
</dbReference>
<dbReference type="PROSITE" id="PS50943">
    <property type="entry name" value="HTH_CROC1"/>
    <property type="match status" value="1"/>
</dbReference>
<dbReference type="SMART" id="SM00530">
    <property type="entry name" value="HTH_XRE"/>
    <property type="match status" value="1"/>
</dbReference>
<evidence type="ECO:0000256" key="1">
    <source>
        <dbReference type="ARBA" id="ARBA00007227"/>
    </source>
</evidence>
<dbReference type="InterPro" id="IPR018653">
    <property type="entry name" value="ScfR_C"/>
</dbReference>
<evidence type="ECO:0000256" key="2">
    <source>
        <dbReference type="ARBA" id="ARBA00023015"/>
    </source>
</evidence>
<dbReference type="Gene3D" id="1.10.260.40">
    <property type="entry name" value="lambda repressor-like DNA-binding domains"/>
    <property type="match status" value="1"/>
</dbReference>
<dbReference type="KEGG" id="llp:GH975_04435"/>
<organism evidence="6 7">
    <name type="scientific">Litorivicinus lipolyticus</name>
    <dbReference type="NCBI Taxonomy" id="418701"/>
    <lineage>
        <taxon>Bacteria</taxon>
        <taxon>Pseudomonadati</taxon>
        <taxon>Pseudomonadota</taxon>
        <taxon>Gammaproteobacteria</taxon>
        <taxon>Oceanospirillales</taxon>
        <taxon>Litorivicinaceae</taxon>
        <taxon>Litorivicinus</taxon>
    </lineage>
</organism>
<dbReference type="Proteomes" id="UP000388235">
    <property type="component" value="Chromosome"/>
</dbReference>
<dbReference type="SUPFAM" id="SSF47413">
    <property type="entry name" value="lambda repressor-like DNA-binding domains"/>
    <property type="match status" value="1"/>
</dbReference>
<keyword evidence="4" id="KW-0804">Transcription</keyword>